<evidence type="ECO:0008006" key="3">
    <source>
        <dbReference type="Google" id="ProtNLM"/>
    </source>
</evidence>
<organism evidence="1 2">
    <name type="scientific">Pseudo-nitzschia multistriata</name>
    <dbReference type="NCBI Taxonomy" id="183589"/>
    <lineage>
        <taxon>Eukaryota</taxon>
        <taxon>Sar</taxon>
        <taxon>Stramenopiles</taxon>
        <taxon>Ochrophyta</taxon>
        <taxon>Bacillariophyta</taxon>
        <taxon>Bacillariophyceae</taxon>
        <taxon>Bacillariophycidae</taxon>
        <taxon>Bacillariales</taxon>
        <taxon>Bacillariaceae</taxon>
        <taxon>Pseudo-nitzschia</taxon>
    </lineage>
</organism>
<gene>
    <name evidence="1" type="ORF">PSNMU_V1.4_AUG-EV-PASAV3_0109270</name>
</gene>
<evidence type="ECO:0000313" key="2">
    <source>
        <dbReference type="Proteomes" id="UP000291116"/>
    </source>
</evidence>
<accession>A0A448ZPE4</accession>
<sequence>MPTKSEDPEDVSSSACNINYGNEFLSTNNDPETIDILFSEELLKLSIEARNEIQEEAHGVRCLAPEETPEMIRDALRKFSNELDKLPRHTMRAYHISQKPTQRSPPQRTFVNTDDFRLRFLRAQLFDVPKAARCMANYLKVILDHVGEYALFRPIRLNDFTKEEQRVFRKGLAQLLPYRDRHGRRVLVVFMGEDWEEVSVTLKAAPISH</sequence>
<dbReference type="Gene3D" id="3.40.525.10">
    <property type="entry name" value="CRAL-TRIO lipid binding domain"/>
    <property type="match status" value="1"/>
</dbReference>
<dbReference type="Proteomes" id="UP000291116">
    <property type="component" value="Unassembled WGS sequence"/>
</dbReference>
<keyword evidence="2" id="KW-1185">Reference proteome</keyword>
<dbReference type="EMBL" id="CAACVS010000595">
    <property type="protein sequence ID" value="VEU43874.1"/>
    <property type="molecule type" value="Genomic_DNA"/>
</dbReference>
<dbReference type="OrthoDB" id="75724at2759"/>
<protein>
    <recommendedName>
        <fullName evidence="3">CRAL/TRIO N-terminal domain-containing protein</fullName>
    </recommendedName>
</protein>
<proteinExistence type="predicted"/>
<dbReference type="AlphaFoldDB" id="A0A448ZPE4"/>
<dbReference type="InterPro" id="IPR036865">
    <property type="entry name" value="CRAL-TRIO_dom_sf"/>
</dbReference>
<dbReference type="SUPFAM" id="SSF46938">
    <property type="entry name" value="CRAL/TRIO N-terminal domain"/>
    <property type="match status" value="1"/>
</dbReference>
<evidence type="ECO:0000313" key="1">
    <source>
        <dbReference type="EMBL" id="VEU43874.1"/>
    </source>
</evidence>
<reference evidence="1 2" key="1">
    <citation type="submission" date="2019-01" db="EMBL/GenBank/DDBJ databases">
        <authorList>
            <person name="Ferrante I. M."/>
        </authorList>
    </citation>
    <scope>NUCLEOTIDE SEQUENCE [LARGE SCALE GENOMIC DNA]</scope>
    <source>
        <strain evidence="1 2">B856</strain>
    </source>
</reference>
<dbReference type="InterPro" id="IPR036273">
    <property type="entry name" value="CRAL/TRIO_N_dom_sf"/>
</dbReference>
<name>A0A448ZPE4_9STRA</name>